<gene>
    <name evidence="1" type="ORF">FXF65_37920</name>
</gene>
<evidence type="ECO:0000313" key="1">
    <source>
        <dbReference type="EMBL" id="TYC08668.1"/>
    </source>
</evidence>
<dbReference type="OrthoDB" id="4464249at2"/>
<proteinExistence type="predicted"/>
<dbReference type="Proteomes" id="UP000322634">
    <property type="component" value="Unassembled WGS sequence"/>
</dbReference>
<evidence type="ECO:0008006" key="3">
    <source>
        <dbReference type="Google" id="ProtNLM"/>
    </source>
</evidence>
<keyword evidence="2" id="KW-1185">Reference proteome</keyword>
<dbReference type="RefSeq" id="WP_148355036.1">
    <property type="nucleotide sequence ID" value="NZ_JBHSBF010000002.1"/>
</dbReference>
<organism evidence="1 2">
    <name type="scientific">Actinomadura syzygii</name>
    <dbReference type="NCBI Taxonomy" id="1427538"/>
    <lineage>
        <taxon>Bacteria</taxon>
        <taxon>Bacillati</taxon>
        <taxon>Actinomycetota</taxon>
        <taxon>Actinomycetes</taxon>
        <taxon>Streptosporangiales</taxon>
        <taxon>Thermomonosporaceae</taxon>
        <taxon>Actinomadura</taxon>
    </lineage>
</organism>
<sequence>MDSIAFGSPALRGEVIVTGSHGGTSAAEYAASYGVAVVACNDAGSGKNAAGIAGLRGLDASGIAAIGVAHDSARIGDGLDTWENGVVSFVNERGRALGVRVGEPLKDQLVALIEREEI</sequence>
<dbReference type="AlphaFoldDB" id="A0A5D0TR92"/>
<accession>A0A5D0TR92</accession>
<name>A0A5D0TR92_9ACTN</name>
<protein>
    <recommendedName>
        <fullName evidence="3">DUF1805 domain-containing protein</fullName>
    </recommendedName>
</protein>
<dbReference type="EMBL" id="VSFF01000016">
    <property type="protein sequence ID" value="TYC08668.1"/>
    <property type="molecule type" value="Genomic_DNA"/>
</dbReference>
<evidence type="ECO:0000313" key="2">
    <source>
        <dbReference type="Proteomes" id="UP000322634"/>
    </source>
</evidence>
<comment type="caution">
    <text evidence="1">The sequence shown here is derived from an EMBL/GenBank/DDBJ whole genome shotgun (WGS) entry which is preliminary data.</text>
</comment>
<reference evidence="1 2" key="1">
    <citation type="submission" date="2019-08" db="EMBL/GenBank/DDBJ databases">
        <title>Actinomadura sp. nov. CYP1-5 isolated from mountain soil.</title>
        <authorList>
            <person name="Songsumanus A."/>
            <person name="Kuncharoen N."/>
            <person name="Kudo T."/>
            <person name="Yuki M."/>
            <person name="Igarashi Y."/>
            <person name="Tanasupawat S."/>
        </authorList>
    </citation>
    <scope>NUCLEOTIDE SEQUENCE [LARGE SCALE GENOMIC DNA]</scope>
    <source>
        <strain evidence="1 2">GKU157</strain>
    </source>
</reference>